<sequence>MSRPRPDLLKALTVPMPDKNPSPPTAAATRYHIYVLPLARPSELTAYTQNPTPYDTLMPWEMPITLFVTLWACPAGQPLQDDIPAAEQAVGGRRCYGGLWIATVDEHEKDAVLAHANSVLGTPKPGIGIPDKTALALCPDLLIRLCTHTARRVIHVLKLPALIPDSFACACDEEWRLPALLVCMIEQSEKDGRPLILSIEDVASNDTLWNKLNQIMYSIGEVKDEDIDAGTQDGHYAPFAFGEKSSDTPNSWHATRLPERPSPQASSRIPDQCCPCYGKEEREIDVTGQSNESVPTCSFSPPLHAVGPYLYSHELLPICRASRCSSDAYSAQIEHAFRERNEDTIRHTTPPMWRSHLQNPRTATHSTAQPESKALSPYQD</sequence>
<organism evidence="2 3">
    <name type="scientific">Polyporus arcularius HHB13444</name>
    <dbReference type="NCBI Taxonomy" id="1314778"/>
    <lineage>
        <taxon>Eukaryota</taxon>
        <taxon>Fungi</taxon>
        <taxon>Dikarya</taxon>
        <taxon>Basidiomycota</taxon>
        <taxon>Agaricomycotina</taxon>
        <taxon>Agaricomycetes</taxon>
        <taxon>Polyporales</taxon>
        <taxon>Polyporaceae</taxon>
        <taxon>Polyporus</taxon>
    </lineage>
</organism>
<evidence type="ECO:0000313" key="3">
    <source>
        <dbReference type="Proteomes" id="UP000308197"/>
    </source>
</evidence>
<keyword evidence="3" id="KW-1185">Reference proteome</keyword>
<protein>
    <submittedName>
        <fullName evidence="2">Uncharacterized protein</fullName>
    </submittedName>
</protein>
<feature type="region of interest" description="Disordered" evidence="1">
    <location>
        <begin position="244"/>
        <end position="266"/>
    </location>
</feature>
<name>A0A5C3NSY5_9APHY</name>
<dbReference type="Proteomes" id="UP000308197">
    <property type="component" value="Unassembled WGS sequence"/>
</dbReference>
<accession>A0A5C3NSY5</accession>
<gene>
    <name evidence="2" type="ORF">K466DRAFT_569643</name>
</gene>
<feature type="region of interest" description="Disordered" evidence="1">
    <location>
        <begin position="348"/>
        <end position="380"/>
    </location>
</feature>
<dbReference type="InParanoid" id="A0A5C3NSY5"/>
<feature type="compositionally biased region" description="Polar residues" evidence="1">
    <location>
        <begin position="356"/>
        <end position="370"/>
    </location>
</feature>
<dbReference type="AlphaFoldDB" id="A0A5C3NSY5"/>
<proteinExistence type="predicted"/>
<reference evidence="2 3" key="1">
    <citation type="journal article" date="2019" name="Nat. Ecol. Evol.">
        <title>Megaphylogeny resolves global patterns of mushroom evolution.</title>
        <authorList>
            <person name="Varga T."/>
            <person name="Krizsan K."/>
            <person name="Foldi C."/>
            <person name="Dima B."/>
            <person name="Sanchez-Garcia M."/>
            <person name="Sanchez-Ramirez S."/>
            <person name="Szollosi G.J."/>
            <person name="Szarkandi J.G."/>
            <person name="Papp V."/>
            <person name="Albert L."/>
            <person name="Andreopoulos W."/>
            <person name="Angelini C."/>
            <person name="Antonin V."/>
            <person name="Barry K.W."/>
            <person name="Bougher N.L."/>
            <person name="Buchanan P."/>
            <person name="Buyck B."/>
            <person name="Bense V."/>
            <person name="Catcheside P."/>
            <person name="Chovatia M."/>
            <person name="Cooper J."/>
            <person name="Damon W."/>
            <person name="Desjardin D."/>
            <person name="Finy P."/>
            <person name="Geml J."/>
            <person name="Haridas S."/>
            <person name="Hughes K."/>
            <person name="Justo A."/>
            <person name="Karasinski D."/>
            <person name="Kautmanova I."/>
            <person name="Kiss B."/>
            <person name="Kocsube S."/>
            <person name="Kotiranta H."/>
            <person name="LaButti K.M."/>
            <person name="Lechner B.E."/>
            <person name="Liimatainen K."/>
            <person name="Lipzen A."/>
            <person name="Lukacs Z."/>
            <person name="Mihaltcheva S."/>
            <person name="Morgado L.N."/>
            <person name="Niskanen T."/>
            <person name="Noordeloos M.E."/>
            <person name="Ohm R.A."/>
            <person name="Ortiz-Santana B."/>
            <person name="Ovrebo C."/>
            <person name="Racz N."/>
            <person name="Riley R."/>
            <person name="Savchenko A."/>
            <person name="Shiryaev A."/>
            <person name="Soop K."/>
            <person name="Spirin V."/>
            <person name="Szebenyi C."/>
            <person name="Tomsovsky M."/>
            <person name="Tulloss R.E."/>
            <person name="Uehling J."/>
            <person name="Grigoriev I.V."/>
            <person name="Vagvolgyi C."/>
            <person name="Papp T."/>
            <person name="Martin F.M."/>
            <person name="Miettinen O."/>
            <person name="Hibbett D.S."/>
            <person name="Nagy L.G."/>
        </authorList>
    </citation>
    <scope>NUCLEOTIDE SEQUENCE [LARGE SCALE GENOMIC DNA]</scope>
    <source>
        <strain evidence="2 3">HHB13444</strain>
    </source>
</reference>
<dbReference type="EMBL" id="ML211769">
    <property type="protein sequence ID" value="TFK80454.1"/>
    <property type="molecule type" value="Genomic_DNA"/>
</dbReference>
<evidence type="ECO:0000313" key="2">
    <source>
        <dbReference type="EMBL" id="TFK80454.1"/>
    </source>
</evidence>
<evidence type="ECO:0000256" key="1">
    <source>
        <dbReference type="SAM" id="MobiDB-lite"/>
    </source>
</evidence>